<dbReference type="Pfam" id="PF25991">
    <property type="entry name" value="KhtT_N"/>
    <property type="match status" value="1"/>
</dbReference>
<dbReference type="SUPFAM" id="SSF116726">
    <property type="entry name" value="TrkA C-terminal domain-like"/>
    <property type="match status" value="1"/>
</dbReference>
<dbReference type="PANTHER" id="PTHR30445">
    <property type="entry name" value="K(+)_H(+) ANTIPORTER SUBUNIT KHTT"/>
    <property type="match status" value="1"/>
</dbReference>
<dbReference type="Pfam" id="PF02080">
    <property type="entry name" value="TrkA_C"/>
    <property type="match status" value="1"/>
</dbReference>
<dbReference type="Proteomes" id="UP000279275">
    <property type="component" value="Unassembled WGS sequence"/>
</dbReference>
<dbReference type="Gene3D" id="3.30.70.1450">
    <property type="entry name" value="Regulator of K+ conductance, C-terminal domain"/>
    <property type="match status" value="1"/>
</dbReference>
<dbReference type="InterPro" id="IPR026278">
    <property type="entry name" value="KhtT"/>
</dbReference>
<feature type="domain" description="RCK C-terminal" evidence="1">
    <location>
        <begin position="60"/>
        <end position="145"/>
    </location>
</feature>
<organism evidence="2 3">
    <name type="scientific">Nocardia stercoris</name>
    <dbReference type="NCBI Taxonomy" id="2483361"/>
    <lineage>
        <taxon>Bacteria</taxon>
        <taxon>Bacillati</taxon>
        <taxon>Actinomycetota</taxon>
        <taxon>Actinomycetes</taxon>
        <taxon>Mycobacteriales</taxon>
        <taxon>Nocardiaceae</taxon>
        <taxon>Nocardia</taxon>
    </lineage>
</organism>
<accession>A0A3M2KUT1</accession>
<dbReference type="InterPro" id="IPR050144">
    <property type="entry name" value="AAE_transporter"/>
</dbReference>
<dbReference type="OrthoDB" id="5242677at2"/>
<protein>
    <submittedName>
        <fullName evidence="2">Potassium transporter TrkA</fullName>
    </submittedName>
</protein>
<dbReference type="InterPro" id="IPR006037">
    <property type="entry name" value="RCK_C"/>
</dbReference>
<dbReference type="InterPro" id="IPR036721">
    <property type="entry name" value="RCK_C_sf"/>
</dbReference>
<dbReference type="PANTHER" id="PTHR30445:SF8">
    <property type="entry name" value="K(+)_H(+) ANTIPORTER SUBUNIT KHTT"/>
    <property type="match status" value="1"/>
</dbReference>
<dbReference type="GO" id="GO:0006813">
    <property type="term" value="P:potassium ion transport"/>
    <property type="evidence" value="ECO:0007669"/>
    <property type="project" value="InterPro"/>
</dbReference>
<evidence type="ECO:0000313" key="3">
    <source>
        <dbReference type="Proteomes" id="UP000279275"/>
    </source>
</evidence>
<evidence type="ECO:0000313" key="2">
    <source>
        <dbReference type="EMBL" id="RMI28416.1"/>
    </source>
</evidence>
<sequence>MCKDFSLRQARRRIGVVERRDGSVELIVSRVDDPDTTVSIPLSDSEIDVLAGLLGVPAVTTAEDRSGAGGLTTRQLGIDRGSPFDGRPLADTEMRTRTGVSIVAVVRAGVAIPSPATDFVLVAGDRVVTVGTGAGLDAAARLLTRG</sequence>
<dbReference type="GO" id="GO:0008324">
    <property type="term" value="F:monoatomic cation transmembrane transporter activity"/>
    <property type="evidence" value="ECO:0007669"/>
    <property type="project" value="InterPro"/>
</dbReference>
<evidence type="ECO:0000259" key="1">
    <source>
        <dbReference type="PROSITE" id="PS51202"/>
    </source>
</evidence>
<name>A0A3M2KUT1_9NOCA</name>
<dbReference type="PIRSF" id="PIRSF005028">
    <property type="entry name" value="KhtT"/>
    <property type="match status" value="1"/>
</dbReference>
<proteinExistence type="predicted"/>
<gene>
    <name evidence="2" type="ORF">EBN03_30605</name>
</gene>
<dbReference type="EMBL" id="RFFH01000022">
    <property type="protein sequence ID" value="RMI28416.1"/>
    <property type="molecule type" value="Genomic_DNA"/>
</dbReference>
<keyword evidence="3" id="KW-1185">Reference proteome</keyword>
<dbReference type="AlphaFoldDB" id="A0A3M2KUT1"/>
<reference evidence="2 3" key="1">
    <citation type="submission" date="2018-10" db="EMBL/GenBank/DDBJ databases">
        <title>Isolation from cow dung.</title>
        <authorList>
            <person name="Ling L."/>
        </authorList>
    </citation>
    <scope>NUCLEOTIDE SEQUENCE [LARGE SCALE GENOMIC DNA]</scope>
    <source>
        <strain evidence="2 3">NEAU-LL90</strain>
    </source>
</reference>
<dbReference type="InterPro" id="IPR058776">
    <property type="entry name" value="KhtT-like_N"/>
</dbReference>
<comment type="caution">
    <text evidence="2">The sequence shown here is derived from an EMBL/GenBank/DDBJ whole genome shotgun (WGS) entry which is preliminary data.</text>
</comment>
<dbReference type="PROSITE" id="PS51202">
    <property type="entry name" value="RCK_C"/>
    <property type="match status" value="1"/>
</dbReference>